<dbReference type="GO" id="GO:0032259">
    <property type="term" value="P:methylation"/>
    <property type="evidence" value="ECO:0007669"/>
    <property type="project" value="UniProtKB-KW"/>
</dbReference>
<gene>
    <name evidence="2" type="ORF">D1Y85_04875</name>
</gene>
<keyword evidence="2" id="KW-0489">Methyltransferase</keyword>
<dbReference type="SUPFAM" id="SSF53335">
    <property type="entry name" value="S-adenosyl-L-methionine-dependent methyltransferases"/>
    <property type="match status" value="1"/>
</dbReference>
<dbReference type="Gene3D" id="3.40.50.150">
    <property type="entry name" value="Vaccinia Virus protein VP39"/>
    <property type="match status" value="1"/>
</dbReference>
<dbReference type="GO" id="GO:0008757">
    <property type="term" value="F:S-adenosylmethionine-dependent methyltransferase activity"/>
    <property type="evidence" value="ECO:0007669"/>
    <property type="project" value="InterPro"/>
</dbReference>
<evidence type="ECO:0000313" key="2">
    <source>
        <dbReference type="EMBL" id="RQH08355.1"/>
    </source>
</evidence>
<organism evidence="2 3">
    <name type="scientific">Paraburkholderia dinghuensis</name>
    <dbReference type="NCBI Taxonomy" id="2305225"/>
    <lineage>
        <taxon>Bacteria</taxon>
        <taxon>Pseudomonadati</taxon>
        <taxon>Pseudomonadota</taxon>
        <taxon>Betaproteobacteria</taxon>
        <taxon>Burkholderiales</taxon>
        <taxon>Burkholderiaceae</taxon>
        <taxon>Paraburkholderia</taxon>
    </lineage>
</organism>
<dbReference type="EMBL" id="RQIS01000003">
    <property type="protein sequence ID" value="RQH08355.1"/>
    <property type="molecule type" value="Genomic_DNA"/>
</dbReference>
<dbReference type="Pfam" id="PF08241">
    <property type="entry name" value="Methyltransf_11"/>
    <property type="match status" value="1"/>
</dbReference>
<protein>
    <submittedName>
        <fullName evidence="2">Class I SAM-dependent methyltransferase</fullName>
    </submittedName>
</protein>
<dbReference type="AlphaFoldDB" id="A0A3N6N1N1"/>
<feature type="domain" description="Methyltransferase type 11" evidence="1">
    <location>
        <begin position="46"/>
        <end position="145"/>
    </location>
</feature>
<dbReference type="InterPro" id="IPR029063">
    <property type="entry name" value="SAM-dependent_MTases_sf"/>
</dbReference>
<evidence type="ECO:0000313" key="3">
    <source>
        <dbReference type="Proteomes" id="UP000272778"/>
    </source>
</evidence>
<dbReference type="RefSeq" id="WP_124149921.1">
    <property type="nucleotide sequence ID" value="NZ_RQIS01000003.1"/>
</dbReference>
<keyword evidence="3" id="KW-1185">Reference proteome</keyword>
<dbReference type="CDD" id="cd02440">
    <property type="entry name" value="AdoMet_MTases"/>
    <property type="match status" value="1"/>
</dbReference>
<name>A0A3N6N1N1_9BURK</name>
<reference evidence="2 3" key="1">
    <citation type="submission" date="2018-11" db="EMBL/GenBank/DDBJ databases">
        <title>Paraburkholderia sp. DHOA04, isolated from soil.</title>
        <authorList>
            <person name="Gao Z.-H."/>
            <person name="Qiu L.-H."/>
            <person name="Fu J.-C."/>
        </authorList>
    </citation>
    <scope>NUCLEOTIDE SEQUENCE [LARGE SCALE GENOMIC DNA]</scope>
    <source>
        <strain evidence="2 3">DHOA04</strain>
    </source>
</reference>
<evidence type="ECO:0000259" key="1">
    <source>
        <dbReference type="Pfam" id="PF08241"/>
    </source>
</evidence>
<keyword evidence="2" id="KW-0808">Transferase</keyword>
<dbReference type="InterPro" id="IPR013216">
    <property type="entry name" value="Methyltransf_11"/>
</dbReference>
<dbReference type="Proteomes" id="UP000272778">
    <property type="component" value="Unassembled WGS sequence"/>
</dbReference>
<accession>A0A3N6N1N1</accession>
<proteinExistence type="predicted"/>
<sequence length="249" mass="28494">MIYSDDEVQTFLQEPFSAGRAVGRLLFDFGVMASAMKRDVLGYPILDFGSGTAWISEFCARMGFETVSFDIHGDLKACVEGRIACDKRVDGRLLSFVHGDGHEMPFESNKFGHLLCYDTLHHMHTYPRVFSEYFRVLCPGGRAVFVEPGARHSRSPETIAFVEEMKKHDPTWIERDVVLEEIDQIARETGFTAGLTIIPMPHPLAFQTYNLAEWTAFRKGDKLQRLRLTDQLAELNYWDRVIFYVDKPA</sequence>
<dbReference type="OrthoDB" id="108476at2"/>
<comment type="caution">
    <text evidence="2">The sequence shown here is derived from an EMBL/GenBank/DDBJ whole genome shotgun (WGS) entry which is preliminary data.</text>
</comment>